<dbReference type="EMBL" id="AP019871">
    <property type="protein sequence ID" value="BBN15404.1"/>
    <property type="molecule type" value="Genomic_DNA"/>
</dbReference>
<reference evidence="2" key="2">
    <citation type="journal article" date="2019" name="Curr. Biol.">
        <title>Chromatin organization in early land plants reveals an ancestral association between H3K27me3, transposons, and constitutive heterochromatin.</title>
        <authorList>
            <person name="Montgomery S.A."/>
            <person name="Tanizawa Y."/>
            <person name="Galik B."/>
            <person name="Wang N."/>
            <person name="Ito T."/>
            <person name="Mochizuki T."/>
            <person name="Akimcheva S."/>
            <person name="Bowman J."/>
            <person name="Cognat V."/>
            <person name="Drouard L."/>
            <person name="Ekker H."/>
            <person name="Houng S."/>
            <person name="Kohchi T."/>
            <person name="Lin S."/>
            <person name="Liu L.D."/>
            <person name="Nakamura Y."/>
            <person name="Valeeva L.R."/>
            <person name="Shakirov E.V."/>
            <person name="Shippen D.E."/>
            <person name="Wei W."/>
            <person name="Yagura M."/>
            <person name="Yamaoka S."/>
            <person name="Yamato K.T."/>
            <person name="Liu C."/>
            <person name="Berger F."/>
        </authorList>
    </citation>
    <scope>NUCLEOTIDE SEQUENCE [LARGE SCALE GENOMIC DNA]</scope>
    <source>
        <strain evidence="2">Tak-1</strain>
    </source>
</reference>
<dbReference type="Pfam" id="PF02458">
    <property type="entry name" value="Transferase"/>
    <property type="match status" value="1"/>
</dbReference>
<dbReference type="AlphaFoldDB" id="A0A176WKZ2"/>
<keyword evidence="4" id="KW-1185">Reference proteome</keyword>
<reference evidence="5" key="3">
    <citation type="journal article" date="2020" name="Curr. Biol.">
        <title>Chromatin organization in early land plants reveals an ancestral association between H3K27me3, transposons, and constitutive heterochromatin.</title>
        <authorList>
            <person name="Montgomery S.A."/>
            <person name="Tanizawa Y."/>
            <person name="Galik B."/>
            <person name="Wang N."/>
            <person name="Ito T."/>
            <person name="Mochizuki T."/>
            <person name="Akimcheva S."/>
            <person name="Bowman J.L."/>
            <person name="Cognat V."/>
            <person name="Marechal-Drouard L."/>
            <person name="Ekker H."/>
            <person name="Hong S.F."/>
            <person name="Kohchi T."/>
            <person name="Lin S.S."/>
            <person name="Liu L.D."/>
            <person name="Nakamura Y."/>
            <person name="Valeeva L.R."/>
            <person name="Shakirov E.V."/>
            <person name="Shippen D.E."/>
            <person name="Wei W.L."/>
            <person name="Yagura M."/>
            <person name="Yamaoka S."/>
            <person name="Yamato K.T."/>
            <person name="Liu C."/>
            <person name="Berger F."/>
        </authorList>
    </citation>
    <scope>NUCLEOTIDE SEQUENCE [LARGE SCALE GENOMIC DNA]</scope>
    <source>
        <strain evidence="5">Tak-1</strain>
    </source>
</reference>
<proteinExistence type="inferred from homology"/>
<dbReference type="Proteomes" id="UP000077202">
    <property type="component" value="Unassembled WGS sequence"/>
</dbReference>
<protein>
    <submittedName>
        <fullName evidence="3">Uncharacterized protein</fullName>
    </submittedName>
</protein>
<dbReference type="Proteomes" id="UP001162541">
    <property type="component" value="Chromosome 6"/>
</dbReference>
<accession>A0A176WKZ2</accession>
<dbReference type="GO" id="GO:0016747">
    <property type="term" value="F:acyltransferase activity, transferring groups other than amino-acyl groups"/>
    <property type="evidence" value="ECO:0007669"/>
    <property type="project" value="TreeGrafter"/>
</dbReference>
<reference evidence="3 4" key="1">
    <citation type="submission" date="2016-03" db="EMBL/GenBank/DDBJ databases">
        <title>Mechanisms controlling the formation of the plant cell surface in tip-growing cells are functionally conserved among land plants.</title>
        <authorList>
            <person name="Honkanen S."/>
            <person name="Jones V.A."/>
            <person name="Morieri G."/>
            <person name="Champion C."/>
            <person name="Hetherington A.J."/>
            <person name="Kelly S."/>
            <person name="Saint-Marcoux D."/>
            <person name="Proust H."/>
            <person name="Prescott H."/>
            <person name="Dolan L."/>
        </authorList>
    </citation>
    <scope>NUCLEOTIDE SEQUENCE [LARGE SCALE GENOMIC DNA]</scope>
    <source>
        <strain evidence="4">cv. Tak-1 and cv. Tak-2</strain>
        <tissue evidence="3">Whole gametophyte</tissue>
    </source>
</reference>
<sequence length="482" mass="54394">MGSADFSENVFHVASTIIKPVEESQHPDFLDAALFDHICLNLDNYVPILLFYRLDNTDAAYKRLINQLQDSLSKLLVPYYPMAGRWVEYNNAYTVRRLLCNDAGVPFIEAEARYDLDATLGTETFVPTCQLSGFEDVGLDPTSYNQDIRLSLPSLIIKVTRFRCGGIVLGVNFNHVTADGESMMQFLQAWSEMVLTGRTSYSPVHDRSNALSLMDLQRQQSPKSTLQTEPVQTLDTMVDEDGQTLPTEKSDSDTFRVKKPSPFCVKFLNVRMDKIEELRKVAMGSKQTTKTLSRVDCIIAHFWRCLSKLPAPLLENEESIKVWTAVDCRRRISSPSLPEQYFGNFVLLVPLPELPVKKISGESHAFAGSLVQRTVRNINSTTCWDAVDEMVSITKGAQKSSTPHFFFSSWIRFPLYDLDFGCGTPYFATGNFRHEGTPLGYCIILPPVPTKENTFAATLEIFLMKHVMDALHADPEFLQLFS</sequence>
<dbReference type="Gene3D" id="3.30.559.10">
    <property type="entry name" value="Chloramphenicol acetyltransferase-like domain"/>
    <property type="match status" value="2"/>
</dbReference>
<organism evidence="3 4">
    <name type="scientific">Marchantia polymorpha subsp. ruderalis</name>
    <dbReference type="NCBI Taxonomy" id="1480154"/>
    <lineage>
        <taxon>Eukaryota</taxon>
        <taxon>Viridiplantae</taxon>
        <taxon>Streptophyta</taxon>
        <taxon>Embryophyta</taxon>
        <taxon>Marchantiophyta</taxon>
        <taxon>Marchantiopsida</taxon>
        <taxon>Marchantiidae</taxon>
        <taxon>Marchantiales</taxon>
        <taxon>Marchantiaceae</taxon>
        <taxon>Marchantia</taxon>
    </lineage>
</organism>
<dbReference type="InterPro" id="IPR050317">
    <property type="entry name" value="Plant_Fungal_Acyltransferase"/>
</dbReference>
<evidence type="ECO:0000256" key="1">
    <source>
        <dbReference type="ARBA" id="ARBA00009861"/>
    </source>
</evidence>
<name>A0A176WKZ2_MARPO</name>
<evidence type="ECO:0000313" key="4">
    <source>
        <dbReference type="Proteomes" id="UP000077202"/>
    </source>
</evidence>
<comment type="similarity">
    <text evidence="1">Belongs to the plant acyltransferase family.</text>
</comment>
<dbReference type="InterPro" id="IPR023213">
    <property type="entry name" value="CAT-like_dom_sf"/>
</dbReference>
<evidence type="ECO:0000313" key="3">
    <source>
        <dbReference type="EMBL" id="OAE33534.1"/>
    </source>
</evidence>
<evidence type="ECO:0000313" key="5">
    <source>
        <dbReference type="Proteomes" id="UP001162541"/>
    </source>
</evidence>
<dbReference type="PANTHER" id="PTHR31642">
    <property type="entry name" value="TRICHOTHECENE 3-O-ACETYLTRANSFERASE"/>
    <property type="match status" value="1"/>
</dbReference>
<evidence type="ECO:0000313" key="2">
    <source>
        <dbReference type="EMBL" id="BBN15404.1"/>
    </source>
</evidence>
<dbReference type="PANTHER" id="PTHR31642:SF323">
    <property type="entry name" value="BAHD FAMILY ACYLTRANSFERASE, CLADE V"/>
    <property type="match status" value="1"/>
</dbReference>
<gene>
    <name evidence="3" type="ORF">AXG93_1467s1360</name>
    <name evidence="2" type="ORF">Mp_6g19350</name>
</gene>
<dbReference type="EMBL" id="LVLJ01000640">
    <property type="protein sequence ID" value="OAE33534.1"/>
    <property type="molecule type" value="Genomic_DNA"/>
</dbReference>